<reference evidence="2 3" key="1">
    <citation type="submission" date="2020-10" db="EMBL/GenBank/DDBJ databases">
        <title>Sequencing the genomes of 1000 actinobacteria strains.</title>
        <authorList>
            <person name="Klenk H.-P."/>
        </authorList>
    </citation>
    <scope>NUCLEOTIDE SEQUENCE [LARGE SCALE GENOMIC DNA]</scope>
    <source>
        <strain evidence="2 3">DSM 15666</strain>
    </source>
</reference>
<accession>A0ABR9JGC7</accession>
<keyword evidence="3" id="KW-1185">Reference proteome</keyword>
<gene>
    <name evidence="2" type="ORF">H4W27_001635</name>
</gene>
<evidence type="ECO:0000256" key="1">
    <source>
        <dbReference type="SAM" id="MobiDB-lite"/>
    </source>
</evidence>
<name>A0ABR9JGC7_9MICC</name>
<feature type="region of interest" description="Disordered" evidence="1">
    <location>
        <begin position="1"/>
        <end position="20"/>
    </location>
</feature>
<dbReference type="EMBL" id="JADBED010000001">
    <property type="protein sequence ID" value="MBE1524517.1"/>
    <property type="molecule type" value="Genomic_DNA"/>
</dbReference>
<evidence type="ECO:0000313" key="2">
    <source>
        <dbReference type="EMBL" id="MBE1524517.1"/>
    </source>
</evidence>
<comment type="caution">
    <text evidence="2">The sequence shown here is derived from an EMBL/GenBank/DDBJ whole genome shotgun (WGS) entry which is preliminary data.</text>
</comment>
<dbReference type="RefSeq" id="WP_192596624.1">
    <property type="nucleotide sequence ID" value="NZ_BAAALJ010000002.1"/>
</dbReference>
<evidence type="ECO:0000313" key="3">
    <source>
        <dbReference type="Proteomes" id="UP000643525"/>
    </source>
</evidence>
<organism evidence="2 3">
    <name type="scientific">Nesterenkonia lutea</name>
    <dbReference type="NCBI Taxonomy" id="272919"/>
    <lineage>
        <taxon>Bacteria</taxon>
        <taxon>Bacillati</taxon>
        <taxon>Actinomycetota</taxon>
        <taxon>Actinomycetes</taxon>
        <taxon>Micrococcales</taxon>
        <taxon>Micrococcaceae</taxon>
        <taxon>Nesterenkonia</taxon>
    </lineage>
</organism>
<protein>
    <submittedName>
        <fullName evidence="2">Uncharacterized protein</fullName>
    </submittedName>
</protein>
<sequence>MVSSPVKKTARMSSERAQSLGSSLILRILPSRPGRERAGVSVLGDAPAESPSALGEVATRSRMIGMLPVEAAEALEAR</sequence>
<proteinExistence type="predicted"/>
<dbReference type="Proteomes" id="UP000643525">
    <property type="component" value="Unassembled WGS sequence"/>
</dbReference>
<feature type="compositionally biased region" description="Polar residues" evidence="1">
    <location>
        <begin position="11"/>
        <end position="20"/>
    </location>
</feature>